<dbReference type="InterPro" id="IPR000195">
    <property type="entry name" value="Rab-GAP-TBC_dom"/>
</dbReference>
<evidence type="ECO:0000259" key="1">
    <source>
        <dbReference type="Pfam" id="PF00566"/>
    </source>
</evidence>
<evidence type="ECO:0000313" key="3">
    <source>
        <dbReference type="Proteomes" id="UP001162162"/>
    </source>
</evidence>
<dbReference type="InterPro" id="IPR035969">
    <property type="entry name" value="Rab-GAP_TBC_sf"/>
</dbReference>
<dbReference type="AlphaFoldDB" id="A0AAV8Y6Q3"/>
<dbReference type="GO" id="GO:0031267">
    <property type="term" value="F:small GTPase binding"/>
    <property type="evidence" value="ECO:0007669"/>
    <property type="project" value="TreeGrafter"/>
</dbReference>
<dbReference type="PANTHER" id="PTHR47219:SF13">
    <property type="entry name" value="RUN AND TBC1 DOMAIN-CONTAINING PROTEIN 3"/>
    <property type="match status" value="1"/>
</dbReference>
<evidence type="ECO:0000313" key="2">
    <source>
        <dbReference type="EMBL" id="KAJ8947156.1"/>
    </source>
</evidence>
<dbReference type="Proteomes" id="UP001162162">
    <property type="component" value="Unassembled WGS sequence"/>
</dbReference>
<organism evidence="2 3">
    <name type="scientific">Aromia moschata</name>
    <dbReference type="NCBI Taxonomy" id="1265417"/>
    <lineage>
        <taxon>Eukaryota</taxon>
        <taxon>Metazoa</taxon>
        <taxon>Ecdysozoa</taxon>
        <taxon>Arthropoda</taxon>
        <taxon>Hexapoda</taxon>
        <taxon>Insecta</taxon>
        <taxon>Pterygota</taxon>
        <taxon>Neoptera</taxon>
        <taxon>Endopterygota</taxon>
        <taxon>Coleoptera</taxon>
        <taxon>Polyphaga</taxon>
        <taxon>Cucujiformia</taxon>
        <taxon>Chrysomeloidea</taxon>
        <taxon>Cerambycidae</taxon>
        <taxon>Cerambycinae</taxon>
        <taxon>Callichromatini</taxon>
        <taxon>Aromia</taxon>
    </lineage>
</organism>
<gene>
    <name evidence="2" type="ORF">NQ318_002518</name>
</gene>
<dbReference type="EMBL" id="JAPWTK010000169">
    <property type="protein sequence ID" value="KAJ8947156.1"/>
    <property type="molecule type" value="Genomic_DNA"/>
</dbReference>
<protein>
    <recommendedName>
        <fullName evidence="1">Rab-GAP TBC domain-containing protein</fullName>
    </recommendedName>
</protein>
<dbReference type="Pfam" id="PF00566">
    <property type="entry name" value="RabGAP-TBC"/>
    <property type="match status" value="1"/>
</dbReference>
<dbReference type="GO" id="GO:0005096">
    <property type="term" value="F:GTPase activator activity"/>
    <property type="evidence" value="ECO:0007669"/>
    <property type="project" value="TreeGrafter"/>
</dbReference>
<keyword evidence="3" id="KW-1185">Reference proteome</keyword>
<feature type="domain" description="Rab-GAP TBC" evidence="1">
    <location>
        <begin position="8"/>
        <end position="96"/>
    </location>
</feature>
<accession>A0AAV8Y6Q3</accession>
<proteinExistence type="predicted"/>
<comment type="caution">
    <text evidence="2">The sequence shown here is derived from an EMBL/GenBank/DDBJ whole genome shotgun (WGS) entry which is preliminary data.</text>
</comment>
<reference evidence="2" key="1">
    <citation type="journal article" date="2023" name="Insect Mol. Biol.">
        <title>Genome sequencing provides insights into the evolution of gene families encoding plant cell wall-degrading enzymes in longhorned beetles.</title>
        <authorList>
            <person name="Shin N.R."/>
            <person name="Okamura Y."/>
            <person name="Kirsch R."/>
            <person name="Pauchet Y."/>
        </authorList>
    </citation>
    <scope>NUCLEOTIDE SEQUENCE</scope>
    <source>
        <strain evidence="2">AMC_N1</strain>
    </source>
</reference>
<name>A0AAV8Y6Q3_9CUCU</name>
<dbReference type="Gene3D" id="1.10.8.270">
    <property type="entry name" value="putative rabgap domain of human tbc1 domain family member 14 like domains"/>
    <property type="match status" value="1"/>
</dbReference>
<sequence>MASNDSLMTSKQIEKDLLHTMPTNACYSHINSTGIPRLRRILRGNYCQGMGMIAASLLLFMEEENAFWTMVFQADQRVLRTLIVNYLPDIDETLKTMT</sequence>
<dbReference type="PANTHER" id="PTHR47219">
    <property type="entry name" value="RAB GTPASE-ACTIVATING PROTEIN 1-LIKE"/>
    <property type="match status" value="1"/>
</dbReference>
<dbReference type="SUPFAM" id="SSF47923">
    <property type="entry name" value="Ypt/Rab-GAP domain of gyp1p"/>
    <property type="match status" value="1"/>
</dbReference>
<dbReference type="InterPro" id="IPR050302">
    <property type="entry name" value="Rab_GAP_TBC_domain"/>
</dbReference>